<gene>
    <name evidence="1" type="ORF">FKZ59_05340</name>
</gene>
<dbReference type="Pfam" id="PF06338">
    <property type="entry name" value="ComK"/>
    <property type="match status" value="1"/>
</dbReference>
<dbReference type="RefSeq" id="WP_141601717.1">
    <property type="nucleotide sequence ID" value="NZ_JARMSC010000009.1"/>
</dbReference>
<evidence type="ECO:0000313" key="2">
    <source>
        <dbReference type="Proteomes" id="UP000315753"/>
    </source>
</evidence>
<reference evidence="1 2" key="1">
    <citation type="submission" date="2019-06" db="EMBL/GenBank/DDBJ databases">
        <title>Genome sequence of Ureibacillus terrenus.</title>
        <authorList>
            <person name="Maclea K.S."/>
            <person name="Simoes M."/>
        </authorList>
    </citation>
    <scope>NUCLEOTIDE SEQUENCE [LARGE SCALE GENOMIC DNA]</scope>
    <source>
        <strain evidence="1 2">ATCC BAA-384</strain>
    </source>
</reference>
<dbReference type="InterPro" id="IPR010461">
    <property type="entry name" value="ComK"/>
</dbReference>
<sequence>MTTVKKVKSYYISPKTYTIEPIEYEGKTCSRVSEKSSVYIVEKKPYKIVDDTYRKLGSTYQAAIDFSKRFLGNRKKVPIVVPYQQLYSLIPVFSPHSLKNIWISQHAIHKIQQSKGKTIVILKNDDVIHLPIHYLSFMSQFGNATLLLNHAIEERAEIQRTLSFLDDLE</sequence>
<protein>
    <recommendedName>
        <fullName evidence="3">Competence protein ComK</fullName>
    </recommendedName>
</protein>
<keyword evidence="2" id="KW-1185">Reference proteome</keyword>
<comment type="caution">
    <text evidence="1">The sequence shown here is derived from an EMBL/GenBank/DDBJ whole genome shotgun (WGS) entry which is preliminary data.</text>
</comment>
<evidence type="ECO:0008006" key="3">
    <source>
        <dbReference type="Google" id="ProtNLM"/>
    </source>
</evidence>
<name>A0A540V3S7_9BACL</name>
<evidence type="ECO:0000313" key="1">
    <source>
        <dbReference type="EMBL" id="TQE91402.1"/>
    </source>
</evidence>
<proteinExistence type="predicted"/>
<dbReference type="EMBL" id="VIGD01000005">
    <property type="protein sequence ID" value="TQE91402.1"/>
    <property type="molecule type" value="Genomic_DNA"/>
</dbReference>
<organism evidence="1 2">
    <name type="scientific">Ureibacillus terrenus</name>
    <dbReference type="NCBI Taxonomy" id="118246"/>
    <lineage>
        <taxon>Bacteria</taxon>
        <taxon>Bacillati</taxon>
        <taxon>Bacillota</taxon>
        <taxon>Bacilli</taxon>
        <taxon>Bacillales</taxon>
        <taxon>Caryophanaceae</taxon>
        <taxon>Ureibacillus</taxon>
    </lineage>
</organism>
<dbReference type="GO" id="GO:0030420">
    <property type="term" value="P:establishment of competence for transformation"/>
    <property type="evidence" value="ECO:0007669"/>
    <property type="project" value="InterPro"/>
</dbReference>
<dbReference type="AlphaFoldDB" id="A0A540V3S7"/>
<accession>A0A540V3S7</accession>
<dbReference type="Proteomes" id="UP000315753">
    <property type="component" value="Unassembled WGS sequence"/>
</dbReference>
<dbReference type="OrthoDB" id="2417337at2"/>